<dbReference type="GO" id="GO:0016887">
    <property type="term" value="F:ATP hydrolysis activity"/>
    <property type="evidence" value="ECO:0007669"/>
    <property type="project" value="TreeGrafter"/>
</dbReference>
<keyword evidence="2" id="KW-0067">ATP-binding</keyword>
<name>A0A8J3AX53_9BURK</name>
<evidence type="ECO:0000313" key="3">
    <source>
        <dbReference type="EMBL" id="GGI54562.1"/>
    </source>
</evidence>
<sequence>MASFECDQAEGLRRMLAGPKPRIFTFLSATSIAEKSAMLVNLGASLAAGGSAVVLLDACASANGIARRMGAELQATLLDVARQQRAFDQAVQAMPQGFSIAALTAGSLYAAMHDADQRRRLANAFGVLASQSDVLIVDAELDDDAAGLPLEAMAAGDIVIQVSPDAASIKQAYAQIKCLNAQLGRRPFGILVTGADEQEANLVYRNMAQVASRYLAVQLYDLGSVPTDERVTRAARLGRSVIDAFPMAGASVAFRRLAERFALPAQEMGFGA</sequence>
<dbReference type="GO" id="GO:0009898">
    <property type="term" value="C:cytoplasmic side of plasma membrane"/>
    <property type="evidence" value="ECO:0007669"/>
    <property type="project" value="TreeGrafter"/>
</dbReference>
<proteinExistence type="predicted"/>
<keyword evidence="3" id="KW-0966">Cell projection</keyword>
<dbReference type="SUPFAM" id="SSF52540">
    <property type="entry name" value="P-loop containing nucleoside triphosphate hydrolases"/>
    <property type="match status" value="1"/>
</dbReference>
<dbReference type="Gene3D" id="3.40.50.300">
    <property type="entry name" value="P-loop containing nucleotide triphosphate hydrolases"/>
    <property type="match status" value="1"/>
</dbReference>
<dbReference type="Proteomes" id="UP000627205">
    <property type="component" value="Unassembled WGS sequence"/>
</dbReference>
<reference evidence="3" key="2">
    <citation type="submission" date="2020-09" db="EMBL/GenBank/DDBJ databases">
        <authorList>
            <person name="Sun Q."/>
            <person name="Sedlacek I."/>
        </authorList>
    </citation>
    <scope>NUCLEOTIDE SEQUENCE</scope>
    <source>
        <strain evidence="3">CCM 7664</strain>
    </source>
</reference>
<reference evidence="3" key="1">
    <citation type="journal article" date="2014" name="Int. J. Syst. Evol. Microbiol.">
        <title>Complete genome sequence of Corynebacterium casei LMG S-19264T (=DSM 44701T), isolated from a smear-ripened cheese.</title>
        <authorList>
            <consortium name="US DOE Joint Genome Institute (JGI-PGF)"/>
            <person name="Walter F."/>
            <person name="Albersmeier A."/>
            <person name="Kalinowski J."/>
            <person name="Ruckert C."/>
        </authorList>
    </citation>
    <scope>NUCLEOTIDE SEQUENCE</scope>
    <source>
        <strain evidence="3">CCM 7664</strain>
    </source>
</reference>
<keyword evidence="3" id="KW-0969">Cilium</keyword>
<dbReference type="GO" id="GO:0005524">
    <property type="term" value="F:ATP binding"/>
    <property type="evidence" value="ECO:0007669"/>
    <property type="project" value="UniProtKB-KW"/>
</dbReference>
<dbReference type="AlphaFoldDB" id="A0A8J3AX53"/>
<dbReference type="InterPro" id="IPR027417">
    <property type="entry name" value="P-loop_NTPase"/>
</dbReference>
<gene>
    <name evidence="3" type="ORF">GCM10011430_17360</name>
</gene>
<organism evidence="3 4">
    <name type="scientific">Oxalicibacterium solurbis</name>
    <dbReference type="NCBI Taxonomy" id="69280"/>
    <lineage>
        <taxon>Bacteria</taxon>
        <taxon>Pseudomonadati</taxon>
        <taxon>Pseudomonadota</taxon>
        <taxon>Betaproteobacteria</taxon>
        <taxon>Burkholderiales</taxon>
        <taxon>Oxalobacteraceae</taxon>
        <taxon>Oxalicibacterium</taxon>
    </lineage>
</organism>
<dbReference type="EMBL" id="BMDP01000002">
    <property type="protein sequence ID" value="GGI54562.1"/>
    <property type="molecule type" value="Genomic_DNA"/>
</dbReference>
<dbReference type="InterPro" id="IPR050625">
    <property type="entry name" value="ParA/MinD_ATPase"/>
</dbReference>
<dbReference type="PANTHER" id="PTHR43384:SF6">
    <property type="entry name" value="SEPTUM SITE-DETERMINING PROTEIN MIND HOMOLOG, CHLOROPLASTIC"/>
    <property type="match status" value="1"/>
</dbReference>
<evidence type="ECO:0000313" key="4">
    <source>
        <dbReference type="Proteomes" id="UP000627205"/>
    </source>
</evidence>
<keyword evidence="4" id="KW-1185">Reference proteome</keyword>
<dbReference type="GO" id="GO:0005829">
    <property type="term" value="C:cytosol"/>
    <property type="evidence" value="ECO:0007669"/>
    <property type="project" value="TreeGrafter"/>
</dbReference>
<keyword evidence="3" id="KW-0282">Flagellum</keyword>
<dbReference type="GO" id="GO:0051782">
    <property type="term" value="P:negative regulation of cell division"/>
    <property type="evidence" value="ECO:0007669"/>
    <property type="project" value="TreeGrafter"/>
</dbReference>
<evidence type="ECO:0000256" key="2">
    <source>
        <dbReference type="ARBA" id="ARBA00022840"/>
    </source>
</evidence>
<comment type="caution">
    <text evidence="3">The sequence shown here is derived from an EMBL/GenBank/DDBJ whole genome shotgun (WGS) entry which is preliminary data.</text>
</comment>
<accession>A0A8J3AX53</accession>
<evidence type="ECO:0000256" key="1">
    <source>
        <dbReference type="ARBA" id="ARBA00022741"/>
    </source>
</evidence>
<dbReference type="PANTHER" id="PTHR43384">
    <property type="entry name" value="SEPTUM SITE-DETERMINING PROTEIN MIND HOMOLOG, CHLOROPLASTIC-RELATED"/>
    <property type="match status" value="1"/>
</dbReference>
<keyword evidence="1" id="KW-0547">Nucleotide-binding</keyword>
<protein>
    <submittedName>
        <fullName evidence="3">Flagellar biosynthesis protein FlhG</fullName>
    </submittedName>
</protein>
<dbReference type="RefSeq" id="WP_188420670.1">
    <property type="nucleotide sequence ID" value="NZ_BMDP01000002.1"/>
</dbReference>